<keyword evidence="1 4" id="KW-0808">Transferase</keyword>
<evidence type="ECO:0000256" key="2">
    <source>
        <dbReference type="ARBA" id="ARBA00022741"/>
    </source>
</evidence>
<dbReference type="GO" id="GO:0005524">
    <property type="term" value="F:ATP binding"/>
    <property type="evidence" value="ECO:0007669"/>
    <property type="project" value="InterPro"/>
</dbReference>
<dbReference type="Gene3D" id="3.40.50.300">
    <property type="entry name" value="P-loop containing nucleotide triphosphate hydrolases"/>
    <property type="match status" value="1"/>
</dbReference>
<dbReference type="InterPro" id="IPR000850">
    <property type="entry name" value="Adenylat/UMP-CMP_kin"/>
</dbReference>
<dbReference type="CDD" id="cd01428">
    <property type="entry name" value="ADK"/>
    <property type="match status" value="1"/>
</dbReference>
<dbReference type="Pfam" id="PF05191">
    <property type="entry name" value="ADK_lid"/>
    <property type="match status" value="1"/>
</dbReference>
<evidence type="ECO:0000313" key="7">
    <source>
        <dbReference type="Proteomes" id="UP000023152"/>
    </source>
</evidence>
<dbReference type="OMA" id="HYKVDAA"/>
<feature type="domain" description="Adenylate kinase active site lid" evidence="5">
    <location>
        <begin position="181"/>
        <end position="224"/>
    </location>
</feature>
<evidence type="ECO:0000313" key="6">
    <source>
        <dbReference type="EMBL" id="ETO15760.1"/>
    </source>
</evidence>
<proteinExistence type="inferred from homology"/>
<dbReference type="InterPro" id="IPR027417">
    <property type="entry name" value="P-loop_NTPase"/>
</dbReference>
<organism evidence="6 7">
    <name type="scientific">Reticulomyxa filosa</name>
    <dbReference type="NCBI Taxonomy" id="46433"/>
    <lineage>
        <taxon>Eukaryota</taxon>
        <taxon>Sar</taxon>
        <taxon>Rhizaria</taxon>
        <taxon>Retaria</taxon>
        <taxon>Foraminifera</taxon>
        <taxon>Monothalamids</taxon>
        <taxon>Reticulomyxidae</taxon>
        <taxon>Reticulomyxa</taxon>
    </lineage>
</organism>
<keyword evidence="7" id="KW-1185">Reference proteome</keyword>
<evidence type="ECO:0000256" key="4">
    <source>
        <dbReference type="RuleBase" id="RU003330"/>
    </source>
</evidence>
<protein>
    <submittedName>
        <fullName evidence="6">Adenylate kinase 1</fullName>
    </submittedName>
</protein>
<dbReference type="PRINTS" id="PR00094">
    <property type="entry name" value="ADENYLTKNASE"/>
</dbReference>
<dbReference type="OrthoDB" id="439792at2759"/>
<evidence type="ECO:0000256" key="1">
    <source>
        <dbReference type="ARBA" id="ARBA00022679"/>
    </source>
</evidence>
<dbReference type="InterPro" id="IPR007862">
    <property type="entry name" value="Adenylate_kinase_lid-dom"/>
</dbReference>
<sequence length="278" mass="31332">MSWSDYSFENLLNEARRRTNCYRASWRGIILIGPPGSGKGSQAPKLKDEYCVCHISTGDALRAAVAQGTELGKKAKSIMDKGELVPDELVNGIVGEAIDSPKCAKGFILDGYPRTVPQAQAVGYCVKKNKKNKKHYKSMIKKKSSIFKKLEKMLKEKKKLVSDVVELNVPDSILEERITGRRIHKASGRTYHVKFSPPKQSNKDDVNLFIYLFVTGEPLIQRADDTAEVLKPRLNEYHKHAEPVLAFYKQNGLVRTVNADDKFDVVWGRIKTQITSHK</sequence>
<dbReference type="InterPro" id="IPR033690">
    <property type="entry name" value="Adenylat_kinase_CS"/>
</dbReference>
<dbReference type="SUPFAM" id="SSF52540">
    <property type="entry name" value="P-loop containing nucleoside triphosphate hydrolases"/>
    <property type="match status" value="1"/>
</dbReference>
<dbReference type="GO" id="GO:0004017">
    <property type="term" value="F:AMP kinase activity"/>
    <property type="evidence" value="ECO:0007669"/>
    <property type="project" value="InterPro"/>
</dbReference>
<comment type="caution">
    <text evidence="6">The sequence shown here is derived from an EMBL/GenBank/DDBJ whole genome shotgun (WGS) entry which is preliminary data.</text>
</comment>
<accession>X6MRN3</accession>
<dbReference type="Pfam" id="PF00406">
    <property type="entry name" value="ADK"/>
    <property type="match status" value="2"/>
</dbReference>
<dbReference type="EMBL" id="ASPP01018816">
    <property type="protein sequence ID" value="ETO15760.1"/>
    <property type="molecule type" value="Genomic_DNA"/>
</dbReference>
<dbReference type="PANTHER" id="PTHR23359">
    <property type="entry name" value="NUCLEOTIDE KINASE"/>
    <property type="match status" value="1"/>
</dbReference>
<gene>
    <name evidence="6" type="ORF">RFI_21602</name>
</gene>
<evidence type="ECO:0000259" key="5">
    <source>
        <dbReference type="Pfam" id="PF05191"/>
    </source>
</evidence>
<reference evidence="6 7" key="1">
    <citation type="journal article" date="2013" name="Curr. Biol.">
        <title>The Genome of the Foraminiferan Reticulomyxa filosa.</title>
        <authorList>
            <person name="Glockner G."/>
            <person name="Hulsmann N."/>
            <person name="Schleicher M."/>
            <person name="Noegel A.A."/>
            <person name="Eichinger L."/>
            <person name="Gallinger C."/>
            <person name="Pawlowski J."/>
            <person name="Sierra R."/>
            <person name="Euteneuer U."/>
            <person name="Pillet L."/>
            <person name="Moustafa A."/>
            <person name="Platzer M."/>
            <person name="Groth M."/>
            <person name="Szafranski K."/>
            <person name="Schliwa M."/>
        </authorList>
    </citation>
    <scope>NUCLEOTIDE SEQUENCE [LARGE SCALE GENOMIC DNA]</scope>
</reference>
<keyword evidence="3 4" id="KW-0418">Kinase</keyword>
<dbReference type="AlphaFoldDB" id="X6MRN3"/>
<comment type="similarity">
    <text evidence="4">Belongs to the adenylate kinase family.</text>
</comment>
<keyword evidence="2" id="KW-0547">Nucleotide-binding</keyword>
<dbReference type="Proteomes" id="UP000023152">
    <property type="component" value="Unassembled WGS sequence"/>
</dbReference>
<dbReference type="HAMAP" id="MF_00235">
    <property type="entry name" value="Adenylate_kinase_Adk"/>
    <property type="match status" value="1"/>
</dbReference>
<dbReference type="PROSITE" id="PS00113">
    <property type="entry name" value="ADENYLATE_KINASE"/>
    <property type="match status" value="1"/>
</dbReference>
<name>X6MRN3_RETFI</name>
<evidence type="ECO:0000256" key="3">
    <source>
        <dbReference type="ARBA" id="ARBA00022777"/>
    </source>
</evidence>